<evidence type="ECO:0000313" key="3">
    <source>
        <dbReference type="Proteomes" id="UP000504606"/>
    </source>
</evidence>
<proteinExistence type="predicted"/>
<feature type="region of interest" description="Disordered" evidence="1">
    <location>
        <begin position="250"/>
        <end position="269"/>
    </location>
</feature>
<accession>A0A9C6XCT3</accession>
<feature type="non-terminal residue" evidence="4">
    <location>
        <position position="455"/>
    </location>
</feature>
<organism evidence="3 4">
    <name type="scientific">Frankliniella occidentalis</name>
    <name type="common">Western flower thrips</name>
    <name type="synonym">Euthrips occidentalis</name>
    <dbReference type="NCBI Taxonomy" id="133901"/>
    <lineage>
        <taxon>Eukaryota</taxon>
        <taxon>Metazoa</taxon>
        <taxon>Ecdysozoa</taxon>
        <taxon>Arthropoda</taxon>
        <taxon>Hexapoda</taxon>
        <taxon>Insecta</taxon>
        <taxon>Pterygota</taxon>
        <taxon>Neoptera</taxon>
        <taxon>Paraneoptera</taxon>
        <taxon>Thysanoptera</taxon>
        <taxon>Terebrantia</taxon>
        <taxon>Thripoidea</taxon>
        <taxon>Thripidae</taxon>
        <taxon>Frankliniella</taxon>
    </lineage>
</organism>
<dbReference type="KEGG" id="foc:127752185"/>
<evidence type="ECO:0000313" key="4">
    <source>
        <dbReference type="RefSeq" id="XP_052132857.1"/>
    </source>
</evidence>
<keyword evidence="2" id="KW-1133">Transmembrane helix</keyword>
<sequence>MLRPVLRAAQAAAILPPPPGRLRSLQVGVVHMEKEGEGYKHCHPSECSRLPSGAGAHDVFTSRGPCKFLGWSSTFGGSYDICTPSLGYAGWYRLEGSQAVAALAVACWANYMAWRVYLHHTLDVLESGFHLALHAYLVENLLETLQPPIILLATWCNLHRFAPSLGRVLAGPVRAPRSFLAFTVLMYAAHAAGQALFHVTILQHRVDYICYSVASAWSACSALIMDRLVALVLTLAALKIQAVNQRLGSLKTDPSASPGAPSTSASWMPQQDASLDPAVQRGLLQSLANRWESTVEQAGVLTRLTPAPPEAPGFKLCSALSLPQVGGLLGHCMLGLPLLYSLLHITIGLITAFSLIVRDETQPIVRHVKLIHVSIYLARVASLALTAGWLYRETKMTEAVIGSLDTTAWPIRERQRVSHLLHLSRETEPFRVCGILSIDHSFLFTVSSADIVLLS</sequence>
<keyword evidence="2" id="KW-0812">Transmembrane</keyword>
<keyword evidence="3" id="KW-1185">Reference proteome</keyword>
<dbReference type="Proteomes" id="UP000504606">
    <property type="component" value="Unplaced"/>
</dbReference>
<protein>
    <submittedName>
        <fullName evidence="4">Uncharacterized protein LOC127752185</fullName>
    </submittedName>
</protein>
<dbReference type="GeneID" id="127752185"/>
<feature type="transmembrane region" description="Helical" evidence="2">
    <location>
        <begin position="370"/>
        <end position="391"/>
    </location>
</feature>
<keyword evidence="2" id="KW-0472">Membrane</keyword>
<dbReference type="RefSeq" id="XP_052132857.1">
    <property type="nucleotide sequence ID" value="XM_052276897.1"/>
</dbReference>
<name>A0A9C6XCT3_FRAOC</name>
<gene>
    <name evidence="4" type="primary">LOC127752185</name>
</gene>
<feature type="transmembrane region" description="Helical" evidence="2">
    <location>
        <begin position="338"/>
        <end position="358"/>
    </location>
</feature>
<evidence type="ECO:0000256" key="1">
    <source>
        <dbReference type="SAM" id="MobiDB-lite"/>
    </source>
</evidence>
<evidence type="ECO:0000256" key="2">
    <source>
        <dbReference type="SAM" id="Phobius"/>
    </source>
</evidence>
<feature type="compositionally biased region" description="Low complexity" evidence="1">
    <location>
        <begin position="254"/>
        <end position="266"/>
    </location>
</feature>
<dbReference type="AlphaFoldDB" id="A0A9C6XCT3"/>
<reference evidence="4" key="1">
    <citation type="submission" date="2025-08" db="UniProtKB">
        <authorList>
            <consortium name="RefSeq"/>
        </authorList>
    </citation>
    <scope>IDENTIFICATION</scope>
    <source>
        <tissue evidence="4">Whole organism</tissue>
    </source>
</reference>